<dbReference type="Proteomes" id="UP000283389">
    <property type="component" value="Unassembled WGS sequence"/>
</dbReference>
<proteinExistence type="predicted"/>
<sequence>MKTCGDWIGAEKKIVVSEDTNPQMFEQIFGALSFVGAILSTVQSHKLHKISMQNWDQIQDFKQDGLLKPNGAEYHDVDNP</sequence>
<evidence type="ECO:0000313" key="2">
    <source>
        <dbReference type="Proteomes" id="UP000283389"/>
    </source>
</evidence>
<name>A0A423F871_9PSED</name>
<gene>
    <name evidence="1" type="ORF">BK649_13530</name>
</gene>
<evidence type="ECO:0000313" key="1">
    <source>
        <dbReference type="EMBL" id="ROM52294.1"/>
    </source>
</evidence>
<accession>A0A423F871</accession>
<dbReference type="EMBL" id="MOAZ01000009">
    <property type="protein sequence ID" value="ROM52294.1"/>
    <property type="molecule type" value="Genomic_DNA"/>
</dbReference>
<organism evidence="1 2">
    <name type="scientific">Pseudomonas canadensis</name>
    <dbReference type="NCBI Taxonomy" id="915099"/>
    <lineage>
        <taxon>Bacteria</taxon>
        <taxon>Pseudomonadati</taxon>
        <taxon>Pseudomonadota</taxon>
        <taxon>Gammaproteobacteria</taxon>
        <taxon>Pseudomonadales</taxon>
        <taxon>Pseudomonadaceae</taxon>
        <taxon>Pseudomonas</taxon>
    </lineage>
</organism>
<comment type="caution">
    <text evidence="1">The sequence shown here is derived from an EMBL/GenBank/DDBJ whole genome shotgun (WGS) entry which is preliminary data.</text>
</comment>
<protein>
    <submittedName>
        <fullName evidence="1">Uncharacterized protein</fullName>
    </submittedName>
</protein>
<reference evidence="1 2" key="1">
    <citation type="submission" date="2016-10" db="EMBL/GenBank/DDBJ databases">
        <title>Comparative genome analysis of multiple Pseudomonas spp. focuses on biocontrol and plant growth promoting traits.</title>
        <authorList>
            <person name="Tao X.-Y."/>
            <person name="Taylor C.G."/>
        </authorList>
    </citation>
    <scope>NUCLEOTIDE SEQUENCE [LARGE SCALE GENOMIC DNA]</scope>
    <source>
        <strain evidence="1 2">36C8</strain>
    </source>
</reference>
<dbReference type="RefSeq" id="WP_123475866.1">
    <property type="nucleotide sequence ID" value="NZ_MOAZ01000009.1"/>
</dbReference>
<dbReference type="AlphaFoldDB" id="A0A423F871"/>